<reference evidence="1 2" key="1">
    <citation type="submission" date="2018-06" db="EMBL/GenBank/DDBJ databases">
        <title>Comparative genomics reveals the genomic features of Rhizophagus irregularis, R. cerebriforme, R. diaphanum and Gigaspora rosea, and their symbiotic lifestyle signature.</title>
        <authorList>
            <person name="Morin E."/>
            <person name="San Clemente H."/>
            <person name="Chen E.C.H."/>
            <person name="De La Providencia I."/>
            <person name="Hainaut M."/>
            <person name="Kuo A."/>
            <person name="Kohler A."/>
            <person name="Murat C."/>
            <person name="Tang N."/>
            <person name="Roy S."/>
            <person name="Loubradou J."/>
            <person name="Henrissat B."/>
            <person name="Grigoriev I.V."/>
            <person name="Corradi N."/>
            <person name="Roux C."/>
            <person name="Martin F.M."/>
        </authorList>
    </citation>
    <scope>NUCLEOTIDE SEQUENCE [LARGE SCALE GENOMIC DNA]</scope>
    <source>
        <strain evidence="1 2">DAOM 227022</strain>
    </source>
</reference>
<dbReference type="EMBL" id="QKYT01000014">
    <property type="protein sequence ID" value="RIA98588.1"/>
    <property type="molecule type" value="Genomic_DNA"/>
</dbReference>
<keyword evidence="2" id="KW-1185">Reference proteome</keyword>
<protein>
    <submittedName>
        <fullName evidence="1">Uncharacterized protein</fullName>
    </submittedName>
</protein>
<gene>
    <name evidence="1" type="ORF">C1645_812653</name>
</gene>
<proteinExistence type="predicted"/>
<evidence type="ECO:0000313" key="2">
    <source>
        <dbReference type="Proteomes" id="UP000265703"/>
    </source>
</evidence>
<comment type="caution">
    <text evidence="1">The sequence shown here is derived from an EMBL/GenBank/DDBJ whole genome shotgun (WGS) entry which is preliminary data.</text>
</comment>
<organism evidence="1 2">
    <name type="scientific">Glomus cerebriforme</name>
    <dbReference type="NCBI Taxonomy" id="658196"/>
    <lineage>
        <taxon>Eukaryota</taxon>
        <taxon>Fungi</taxon>
        <taxon>Fungi incertae sedis</taxon>
        <taxon>Mucoromycota</taxon>
        <taxon>Glomeromycotina</taxon>
        <taxon>Glomeromycetes</taxon>
        <taxon>Glomerales</taxon>
        <taxon>Glomeraceae</taxon>
        <taxon>Glomus</taxon>
    </lineage>
</organism>
<accession>A0A397TKT7</accession>
<sequence length="103" mass="11161">MSLIYVKLKRSTVPKAAVKLKIDADNNIISASNNYEQILSFANGEHAAITARSLSYAHHATQYTGFPSLGSLDTIAISSQTNHSGVFRFEIRGSILTSSPYAN</sequence>
<evidence type="ECO:0000313" key="1">
    <source>
        <dbReference type="EMBL" id="RIA98588.1"/>
    </source>
</evidence>
<name>A0A397TKT7_9GLOM</name>
<dbReference type="AlphaFoldDB" id="A0A397TKT7"/>
<dbReference type="OrthoDB" id="2359296at2759"/>
<dbReference type="Proteomes" id="UP000265703">
    <property type="component" value="Unassembled WGS sequence"/>
</dbReference>